<feature type="compositionally biased region" description="Polar residues" evidence="1">
    <location>
        <begin position="1"/>
        <end position="14"/>
    </location>
</feature>
<accession>A0AA88MHE8</accession>
<evidence type="ECO:0000256" key="1">
    <source>
        <dbReference type="SAM" id="MobiDB-lite"/>
    </source>
</evidence>
<feature type="region of interest" description="Disordered" evidence="1">
    <location>
        <begin position="1"/>
        <end position="93"/>
    </location>
</feature>
<gene>
    <name evidence="2" type="ORF">Q5P01_015296</name>
</gene>
<evidence type="ECO:0000313" key="2">
    <source>
        <dbReference type="EMBL" id="KAK2838084.1"/>
    </source>
</evidence>
<feature type="region of interest" description="Disordered" evidence="1">
    <location>
        <begin position="129"/>
        <end position="168"/>
    </location>
</feature>
<comment type="caution">
    <text evidence="2">The sequence shown here is derived from an EMBL/GenBank/DDBJ whole genome shotgun (WGS) entry which is preliminary data.</text>
</comment>
<sequence>MEQERSQQPAQRSNKAAERSEAGPSSGSSNQQNHKTTGMEQERSQQPAQRSNKAAERSEAGPSSGSSNQQDYLSNGTHVNKRTNAEISSKPESFRLAIDFLFTVSHSVSCNNTLTEVGSTKRSLHCSDVRTHTHQEELKQDGGETEERGSKGRSRTGERSGRSSRAAS</sequence>
<keyword evidence="3" id="KW-1185">Reference proteome</keyword>
<reference evidence="2" key="1">
    <citation type="submission" date="2023-07" db="EMBL/GenBank/DDBJ databases">
        <title>Chromosome-level Genome Assembly of Striped Snakehead (Channa striata).</title>
        <authorList>
            <person name="Liu H."/>
        </authorList>
    </citation>
    <scope>NUCLEOTIDE SEQUENCE</scope>
    <source>
        <strain evidence="2">Gz</strain>
        <tissue evidence="2">Muscle</tissue>
    </source>
</reference>
<proteinExistence type="predicted"/>
<dbReference type="AlphaFoldDB" id="A0AA88MHE8"/>
<name>A0AA88MHE8_CHASR</name>
<organism evidence="2 3">
    <name type="scientific">Channa striata</name>
    <name type="common">Snakehead murrel</name>
    <name type="synonym">Ophicephalus striatus</name>
    <dbReference type="NCBI Taxonomy" id="64152"/>
    <lineage>
        <taxon>Eukaryota</taxon>
        <taxon>Metazoa</taxon>
        <taxon>Chordata</taxon>
        <taxon>Craniata</taxon>
        <taxon>Vertebrata</taxon>
        <taxon>Euteleostomi</taxon>
        <taxon>Actinopterygii</taxon>
        <taxon>Neopterygii</taxon>
        <taxon>Teleostei</taxon>
        <taxon>Neoteleostei</taxon>
        <taxon>Acanthomorphata</taxon>
        <taxon>Anabantaria</taxon>
        <taxon>Anabantiformes</taxon>
        <taxon>Channoidei</taxon>
        <taxon>Channidae</taxon>
        <taxon>Channa</taxon>
    </lineage>
</organism>
<feature type="compositionally biased region" description="Polar residues" evidence="1">
    <location>
        <begin position="61"/>
        <end position="78"/>
    </location>
</feature>
<dbReference type="EMBL" id="JAUPFM010000011">
    <property type="protein sequence ID" value="KAK2838084.1"/>
    <property type="molecule type" value="Genomic_DNA"/>
</dbReference>
<feature type="compositionally biased region" description="Basic and acidic residues" evidence="1">
    <location>
        <begin position="129"/>
        <end position="161"/>
    </location>
</feature>
<evidence type="ECO:0000313" key="3">
    <source>
        <dbReference type="Proteomes" id="UP001187415"/>
    </source>
</evidence>
<feature type="compositionally biased region" description="Polar residues" evidence="1">
    <location>
        <begin position="23"/>
        <end position="52"/>
    </location>
</feature>
<protein>
    <submittedName>
        <fullName evidence="2">Uncharacterized protein</fullName>
    </submittedName>
</protein>
<dbReference type="Proteomes" id="UP001187415">
    <property type="component" value="Unassembled WGS sequence"/>
</dbReference>